<evidence type="ECO:0000313" key="2">
    <source>
        <dbReference type="Proteomes" id="UP000037594"/>
    </source>
</evidence>
<protein>
    <submittedName>
        <fullName evidence="1">Uncharacterized protein</fullName>
    </submittedName>
</protein>
<dbReference type="EMBL" id="LFOD01000039">
    <property type="protein sequence ID" value="KMV14845.1"/>
    <property type="molecule type" value="Genomic_DNA"/>
</dbReference>
<proteinExistence type="predicted"/>
<reference evidence="1 2" key="1">
    <citation type="submission" date="2015-06" db="EMBL/GenBank/DDBJ databases">
        <title>Genome sequence of Mycobacterium conceptionense strain MLE.</title>
        <authorList>
            <person name="Greninger A.L."/>
            <person name="Cunningham G."/>
            <person name="Chiu C.Y."/>
            <person name="Miller S."/>
        </authorList>
    </citation>
    <scope>NUCLEOTIDE SEQUENCE [LARGE SCALE GENOMIC DNA]</scope>
    <source>
        <strain evidence="1 2">MLE</strain>
    </source>
</reference>
<dbReference type="AlphaFoldDB" id="A0A0J8U332"/>
<gene>
    <name evidence="1" type="ORF">ACT17_28350</name>
</gene>
<organism evidence="1 2">
    <name type="scientific">Mycolicibacterium conceptionense</name>
    <dbReference type="NCBI Taxonomy" id="451644"/>
    <lineage>
        <taxon>Bacteria</taxon>
        <taxon>Bacillati</taxon>
        <taxon>Actinomycetota</taxon>
        <taxon>Actinomycetes</taxon>
        <taxon>Mycobacteriales</taxon>
        <taxon>Mycobacteriaceae</taxon>
        <taxon>Mycolicibacterium</taxon>
    </lineage>
</organism>
<accession>A0A0J8U332</accession>
<dbReference type="PATRIC" id="fig|451644.5.peg.5811"/>
<comment type="caution">
    <text evidence="1">The sequence shown here is derived from an EMBL/GenBank/DDBJ whole genome shotgun (WGS) entry which is preliminary data.</text>
</comment>
<dbReference type="Proteomes" id="UP000037594">
    <property type="component" value="Unassembled WGS sequence"/>
</dbReference>
<evidence type="ECO:0000313" key="1">
    <source>
        <dbReference type="EMBL" id="KMV14845.1"/>
    </source>
</evidence>
<name>A0A0J8U332_9MYCO</name>
<sequence length="123" mass="13227">MFMASGNGRSSRAMTAEVDVAWDLVDVTSRWFSESDRVSVYSALGAGDCYCAIAHTLEVAVQVGQALPAKLIFDLAVWLEGYVERPNAGRVRDLLDTYGPSGARCRNPGTGDLVPGRVSRSSK</sequence>